<proteinExistence type="predicted"/>
<dbReference type="Proteomes" id="UP000070255">
    <property type="component" value="Unassembled WGS sequence"/>
</dbReference>
<feature type="region of interest" description="Disordered" evidence="1">
    <location>
        <begin position="25"/>
        <end position="45"/>
    </location>
</feature>
<evidence type="ECO:0000313" key="3">
    <source>
        <dbReference type="Proteomes" id="UP000070255"/>
    </source>
</evidence>
<accession>A0ABR5TF68</accession>
<evidence type="ECO:0000256" key="1">
    <source>
        <dbReference type="SAM" id="MobiDB-lite"/>
    </source>
</evidence>
<gene>
    <name evidence="2" type="ORF">WS72_04460</name>
</gene>
<dbReference type="EMBL" id="LNJQ01000001">
    <property type="protein sequence ID" value="KWZ42207.1"/>
    <property type="molecule type" value="Genomic_DNA"/>
</dbReference>
<sequence>MRERVAPFFSTTAAPLSIGLRNAGATAVSPSHPFRAPARHPRTHRATRIAAPRAYPFSAIAMLAGPRIPA</sequence>
<name>A0ABR5TF68_9BURK</name>
<reference evidence="2 3" key="1">
    <citation type="submission" date="2015-11" db="EMBL/GenBank/DDBJ databases">
        <authorList>
            <person name="Sahl J."/>
            <person name="Wagner D."/>
            <person name="Keim P."/>
        </authorList>
    </citation>
    <scope>NUCLEOTIDE SEQUENCE [LARGE SCALE GENOMIC DNA]</scope>
    <source>
        <strain evidence="2 3">BDU18</strain>
    </source>
</reference>
<organism evidence="2 3">
    <name type="scientific">Burkholderia savannae</name>
    <dbReference type="NCBI Taxonomy" id="1637837"/>
    <lineage>
        <taxon>Bacteria</taxon>
        <taxon>Pseudomonadati</taxon>
        <taxon>Pseudomonadota</taxon>
        <taxon>Betaproteobacteria</taxon>
        <taxon>Burkholderiales</taxon>
        <taxon>Burkholderiaceae</taxon>
        <taxon>Burkholderia</taxon>
        <taxon>pseudomallei group</taxon>
    </lineage>
</organism>
<protein>
    <submittedName>
        <fullName evidence="2">Uncharacterized protein</fullName>
    </submittedName>
</protein>
<keyword evidence="3" id="KW-1185">Reference proteome</keyword>
<evidence type="ECO:0000313" key="2">
    <source>
        <dbReference type="EMBL" id="KWZ42207.1"/>
    </source>
</evidence>
<comment type="caution">
    <text evidence="2">The sequence shown here is derived from an EMBL/GenBank/DDBJ whole genome shotgun (WGS) entry which is preliminary data.</text>
</comment>